<keyword evidence="2" id="KW-1185">Reference proteome</keyword>
<dbReference type="Proteomes" id="UP000789901">
    <property type="component" value="Unassembled WGS sequence"/>
</dbReference>
<evidence type="ECO:0000313" key="1">
    <source>
        <dbReference type="EMBL" id="CAG8801731.1"/>
    </source>
</evidence>
<proteinExistence type="predicted"/>
<gene>
    <name evidence="1" type="ORF">GMARGA_LOCUS23256</name>
</gene>
<evidence type="ECO:0000313" key="2">
    <source>
        <dbReference type="Proteomes" id="UP000789901"/>
    </source>
</evidence>
<dbReference type="EMBL" id="CAJVQB010023385">
    <property type="protein sequence ID" value="CAG8801731.1"/>
    <property type="molecule type" value="Genomic_DNA"/>
</dbReference>
<protein>
    <submittedName>
        <fullName evidence="1">28112_t:CDS:1</fullName>
    </submittedName>
</protein>
<sequence length="47" mass="5561">MEIKEHNSLKEQSKISQFVEATLIEKLGQKELELEQAYKEIAQDKER</sequence>
<comment type="caution">
    <text evidence="1">The sequence shown here is derived from an EMBL/GenBank/DDBJ whole genome shotgun (WGS) entry which is preliminary data.</text>
</comment>
<reference evidence="1 2" key="1">
    <citation type="submission" date="2021-06" db="EMBL/GenBank/DDBJ databases">
        <authorList>
            <person name="Kallberg Y."/>
            <person name="Tangrot J."/>
            <person name="Rosling A."/>
        </authorList>
    </citation>
    <scope>NUCLEOTIDE SEQUENCE [LARGE SCALE GENOMIC DNA]</scope>
    <source>
        <strain evidence="1 2">120-4 pot B 10/14</strain>
    </source>
</reference>
<organism evidence="1 2">
    <name type="scientific">Gigaspora margarita</name>
    <dbReference type="NCBI Taxonomy" id="4874"/>
    <lineage>
        <taxon>Eukaryota</taxon>
        <taxon>Fungi</taxon>
        <taxon>Fungi incertae sedis</taxon>
        <taxon>Mucoromycota</taxon>
        <taxon>Glomeromycotina</taxon>
        <taxon>Glomeromycetes</taxon>
        <taxon>Diversisporales</taxon>
        <taxon>Gigasporaceae</taxon>
        <taxon>Gigaspora</taxon>
    </lineage>
</organism>
<accession>A0ABN7VVN4</accession>
<name>A0ABN7VVN4_GIGMA</name>